<protein>
    <submittedName>
        <fullName evidence="1">Uncharacterized protein</fullName>
    </submittedName>
</protein>
<evidence type="ECO:0000313" key="1">
    <source>
        <dbReference type="EMBL" id="EYC14517.1"/>
    </source>
</evidence>
<organism evidence="1 2">
    <name type="scientific">Ancylostoma ceylanicum</name>
    <dbReference type="NCBI Taxonomy" id="53326"/>
    <lineage>
        <taxon>Eukaryota</taxon>
        <taxon>Metazoa</taxon>
        <taxon>Ecdysozoa</taxon>
        <taxon>Nematoda</taxon>
        <taxon>Chromadorea</taxon>
        <taxon>Rhabditida</taxon>
        <taxon>Rhabditina</taxon>
        <taxon>Rhabditomorpha</taxon>
        <taxon>Strongyloidea</taxon>
        <taxon>Ancylostomatidae</taxon>
        <taxon>Ancylostomatinae</taxon>
        <taxon>Ancylostoma</taxon>
    </lineage>
</organism>
<sequence length="100" mass="11676">MKMVYIMDRDQVEIDRIKITCSGTSGFAYPRICFYWIADSRNHCNMSARACLSDRIKYIGYGPWSIPHSFRESNEFSWKGTLGPIRIHRLRVKRLQGSSP</sequence>
<keyword evidence="2" id="KW-1185">Reference proteome</keyword>
<dbReference type="AlphaFoldDB" id="A0A016UI62"/>
<accession>A0A016UI62</accession>
<reference evidence="2" key="1">
    <citation type="journal article" date="2015" name="Nat. Genet.">
        <title>The genome and transcriptome of the zoonotic hookworm Ancylostoma ceylanicum identify infection-specific gene families.</title>
        <authorList>
            <person name="Schwarz E.M."/>
            <person name="Hu Y."/>
            <person name="Antoshechkin I."/>
            <person name="Miller M.M."/>
            <person name="Sternberg P.W."/>
            <person name="Aroian R.V."/>
        </authorList>
    </citation>
    <scope>NUCLEOTIDE SEQUENCE</scope>
    <source>
        <strain evidence="2">HY135</strain>
    </source>
</reference>
<name>A0A016UI62_9BILA</name>
<evidence type="ECO:0000313" key="2">
    <source>
        <dbReference type="Proteomes" id="UP000024635"/>
    </source>
</evidence>
<comment type="caution">
    <text evidence="1">The sequence shown here is derived from an EMBL/GenBank/DDBJ whole genome shotgun (WGS) entry which is preliminary data.</text>
</comment>
<gene>
    <name evidence="1" type="primary">Acey_s0040.g250</name>
    <name evidence="1" type="ORF">Y032_0040g250</name>
</gene>
<proteinExistence type="predicted"/>
<dbReference type="EMBL" id="JARK01001376">
    <property type="protein sequence ID" value="EYC14517.1"/>
    <property type="molecule type" value="Genomic_DNA"/>
</dbReference>
<dbReference type="Proteomes" id="UP000024635">
    <property type="component" value="Unassembled WGS sequence"/>
</dbReference>